<dbReference type="Gene3D" id="1.10.150.240">
    <property type="entry name" value="Putative phosphatase, domain 2"/>
    <property type="match status" value="1"/>
</dbReference>
<dbReference type="SUPFAM" id="SSF56784">
    <property type="entry name" value="HAD-like"/>
    <property type="match status" value="1"/>
</dbReference>
<comment type="cofactor">
    <cofactor evidence="2 10">
        <name>Mg(2+)</name>
        <dbReference type="ChEBI" id="CHEBI:18420"/>
    </cofactor>
</comment>
<name>A0A4Q2T0V0_9HYPH</name>
<dbReference type="PANTHER" id="PTHR43434:SF1">
    <property type="entry name" value="PHOSPHOGLYCOLATE PHOSPHATASE"/>
    <property type="match status" value="1"/>
</dbReference>
<dbReference type="GO" id="GO:0046295">
    <property type="term" value="P:glycolate biosynthetic process"/>
    <property type="evidence" value="ECO:0007669"/>
    <property type="project" value="UniProtKB-UniRule"/>
</dbReference>
<dbReference type="GO" id="GO:0006281">
    <property type="term" value="P:DNA repair"/>
    <property type="evidence" value="ECO:0007669"/>
    <property type="project" value="TreeGrafter"/>
</dbReference>
<dbReference type="SFLD" id="SFLDG01129">
    <property type="entry name" value="C1.5:_HAD__Beta-PGM__Phosphata"/>
    <property type="match status" value="1"/>
</dbReference>
<dbReference type="EC" id="3.1.3.18" evidence="5 10"/>
<evidence type="ECO:0000313" key="12">
    <source>
        <dbReference type="Proteomes" id="UP000291088"/>
    </source>
</evidence>
<keyword evidence="8 10" id="KW-0460">Magnesium</keyword>
<dbReference type="InterPro" id="IPR023214">
    <property type="entry name" value="HAD_sf"/>
</dbReference>
<dbReference type="OrthoDB" id="9793014at2"/>
<keyword evidence="12" id="KW-1185">Reference proteome</keyword>
<dbReference type="InterPro" id="IPR050155">
    <property type="entry name" value="HAD-like_hydrolase_sf"/>
</dbReference>
<evidence type="ECO:0000256" key="5">
    <source>
        <dbReference type="ARBA" id="ARBA00013078"/>
    </source>
</evidence>
<evidence type="ECO:0000256" key="1">
    <source>
        <dbReference type="ARBA" id="ARBA00000830"/>
    </source>
</evidence>
<dbReference type="HAMAP" id="MF_00495">
    <property type="entry name" value="GPH_hydrolase_bact"/>
    <property type="match status" value="1"/>
</dbReference>
<dbReference type="GO" id="GO:0046872">
    <property type="term" value="F:metal ion binding"/>
    <property type="evidence" value="ECO:0007669"/>
    <property type="project" value="UniProtKB-KW"/>
</dbReference>
<comment type="caution">
    <text evidence="11">The sequence shown here is derived from an EMBL/GenBank/DDBJ whole genome shotgun (WGS) entry which is preliminary data.</text>
</comment>
<dbReference type="SFLD" id="SFLDS00003">
    <property type="entry name" value="Haloacid_Dehalogenase"/>
    <property type="match status" value="1"/>
</dbReference>
<protein>
    <recommendedName>
        <fullName evidence="5 10">Phosphoglycolate phosphatase</fullName>
        <shortName evidence="10">PGP</shortName>
        <shortName evidence="10">PGPase</shortName>
        <ecNumber evidence="5 10">3.1.3.18</ecNumber>
    </recommendedName>
</protein>
<dbReference type="AlphaFoldDB" id="A0A4Q2T0V0"/>
<evidence type="ECO:0000256" key="7">
    <source>
        <dbReference type="ARBA" id="ARBA00022801"/>
    </source>
</evidence>
<feature type="binding site" evidence="10">
    <location>
        <position position="206"/>
    </location>
    <ligand>
        <name>Mg(2+)</name>
        <dbReference type="ChEBI" id="CHEBI:18420"/>
    </ligand>
</feature>
<reference evidence="11 12" key="1">
    <citation type="submission" date="2019-01" db="EMBL/GenBank/DDBJ databases">
        <authorList>
            <person name="Deng T."/>
        </authorList>
    </citation>
    <scope>NUCLEOTIDE SEQUENCE [LARGE SCALE GENOMIC DNA]</scope>
    <source>
        <strain evidence="11 12">F8825</strain>
    </source>
</reference>
<sequence>MEQTKAPSMRHRGCNSPVHAITGFEEHPSYQRRPGLTAPIIVFDLDGTLVDTAPDLISSLNHTIAAAGLDPVGYEDLTHLVGHGARAMIERAFRLRGVPLTQDELAPLLDRFIVHYKSEMPGESRPFPGLAEALARLAEAGYGLAVCTNKIEELAIPLIEKLGLADRFAVIAGGDTFAVRKPDAGHLTGTIEKAGGDPRRAIMVGDSINDVLAAKNAGIPSIVVPFGYSDKPVEELGADRLINHFDELTPALLEEMLAGR</sequence>
<evidence type="ECO:0000256" key="4">
    <source>
        <dbReference type="ARBA" id="ARBA00006171"/>
    </source>
</evidence>
<comment type="pathway">
    <text evidence="3 10">Organic acid metabolism; glycolate biosynthesis; glycolate from 2-phosphoglycolate: step 1/1.</text>
</comment>
<dbReference type="InterPro" id="IPR037512">
    <property type="entry name" value="PGPase_prok"/>
</dbReference>
<evidence type="ECO:0000256" key="2">
    <source>
        <dbReference type="ARBA" id="ARBA00001946"/>
    </source>
</evidence>
<keyword evidence="6 10" id="KW-0479">Metal-binding</keyword>
<dbReference type="GO" id="GO:0008967">
    <property type="term" value="F:phosphoglycolate phosphatase activity"/>
    <property type="evidence" value="ECO:0007669"/>
    <property type="project" value="UniProtKB-UniRule"/>
</dbReference>
<evidence type="ECO:0000256" key="8">
    <source>
        <dbReference type="ARBA" id="ARBA00022842"/>
    </source>
</evidence>
<dbReference type="GO" id="GO:0005975">
    <property type="term" value="P:carbohydrate metabolic process"/>
    <property type="evidence" value="ECO:0007669"/>
    <property type="project" value="InterPro"/>
</dbReference>
<dbReference type="PANTHER" id="PTHR43434">
    <property type="entry name" value="PHOSPHOGLYCOLATE PHOSPHATASE"/>
    <property type="match status" value="1"/>
</dbReference>
<evidence type="ECO:0000313" key="11">
    <source>
        <dbReference type="EMBL" id="RYC12215.1"/>
    </source>
</evidence>
<accession>A0A4Q2T0V0</accession>
<organism evidence="11 12">
    <name type="scientific">Ciceribacter ferrooxidans</name>
    <dbReference type="NCBI Taxonomy" id="2509717"/>
    <lineage>
        <taxon>Bacteria</taxon>
        <taxon>Pseudomonadati</taxon>
        <taxon>Pseudomonadota</taxon>
        <taxon>Alphaproteobacteria</taxon>
        <taxon>Hyphomicrobiales</taxon>
        <taxon>Rhizobiaceae</taxon>
        <taxon>Ciceribacter</taxon>
    </lineage>
</organism>
<keyword evidence="9 10" id="KW-0119">Carbohydrate metabolism</keyword>
<proteinExistence type="inferred from homology"/>
<dbReference type="GO" id="GO:0005829">
    <property type="term" value="C:cytosol"/>
    <property type="evidence" value="ECO:0007669"/>
    <property type="project" value="TreeGrafter"/>
</dbReference>
<comment type="catalytic activity">
    <reaction evidence="1 10">
        <text>2-phosphoglycolate + H2O = glycolate + phosphate</text>
        <dbReference type="Rhea" id="RHEA:14369"/>
        <dbReference type="ChEBI" id="CHEBI:15377"/>
        <dbReference type="ChEBI" id="CHEBI:29805"/>
        <dbReference type="ChEBI" id="CHEBI:43474"/>
        <dbReference type="ChEBI" id="CHEBI:58033"/>
        <dbReference type="EC" id="3.1.3.18"/>
    </reaction>
</comment>
<dbReference type="EMBL" id="SDVB01000238">
    <property type="protein sequence ID" value="RYC12215.1"/>
    <property type="molecule type" value="Genomic_DNA"/>
</dbReference>
<comment type="function">
    <text evidence="10">Specifically catalyzes the dephosphorylation of 2-phosphoglycolate. Is involved in the dissimilation of the intracellular 2-phosphoglycolate formed during the DNA repair of 3'-phosphoglycolate ends, a major class of DNA lesions induced by oxidative stress.</text>
</comment>
<feature type="binding site" evidence="10">
    <location>
        <position position="44"/>
    </location>
    <ligand>
        <name>Mg(2+)</name>
        <dbReference type="ChEBI" id="CHEBI:18420"/>
    </ligand>
</feature>
<dbReference type="InterPro" id="IPR041492">
    <property type="entry name" value="HAD_2"/>
</dbReference>
<dbReference type="CDD" id="cd07512">
    <property type="entry name" value="HAD_PGPase"/>
    <property type="match status" value="1"/>
</dbReference>
<dbReference type="UniPathway" id="UPA00865">
    <property type="reaction ID" value="UER00834"/>
</dbReference>
<evidence type="ECO:0000256" key="9">
    <source>
        <dbReference type="ARBA" id="ARBA00023277"/>
    </source>
</evidence>
<dbReference type="InterPro" id="IPR036412">
    <property type="entry name" value="HAD-like_sf"/>
</dbReference>
<evidence type="ECO:0000256" key="6">
    <source>
        <dbReference type="ARBA" id="ARBA00022723"/>
    </source>
</evidence>
<evidence type="ECO:0000256" key="3">
    <source>
        <dbReference type="ARBA" id="ARBA00004818"/>
    </source>
</evidence>
<dbReference type="Gene3D" id="3.40.50.1000">
    <property type="entry name" value="HAD superfamily/HAD-like"/>
    <property type="match status" value="1"/>
</dbReference>
<dbReference type="InterPro" id="IPR023198">
    <property type="entry name" value="PGP-like_dom2"/>
</dbReference>
<evidence type="ECO:0000256" key="10">
    <source>
        <dbReference type="HAMAP-Rule" id="MF_00495"/>
    </source>
</evidence>
<gene>
    <name evidence="11" type="ORF">EUU22_14280</name>
</gene>
<keyword evidence="7 10" id="KW-0378">Hydrolase</keyword>
<comment type="similarity">
    <text evidence="4 10">Belongs to the HAD-like hydrolase superfamily. CbbY/CbbZ/Gph/YieH family.</text>
</comment>
<dbReference type="FunFam" id="3.40.50.1000:FF:000022">
    <property type="entry name" value="Phosphoglycolate phosphatase"/>
    <property type="match status" value="1"/>
</dbReference>
<feature type="active site" description="Nucleophile" evidence="10">
    <location>
        <position position="44"/>
    </location>
</feature>
<feature type="binding site" evidence="10">
    <location>
        <position position="46"/>
    </location>
    <ligand>
        <name>Mg(2+)</name>
        <dbReference type="ChEBI" id="CHEBI:18420"/>
    </ligand>
</feature>
<dbReference type="NCBIfam" id="TIGR01549">
    <property type="entry name" value="HAD-SF-IA-v1"/>
    <property type="match status" value="1"/>
</dbReference>
<dbReference type="Pfam" id="PF13419">
    <property type="entry name" value="HAD_2"/>
    <property type="match status" value="1"/>
</dbReference>
<dbReference type="Proteomes" id="UP000291088">
    <property type="component" value="Unassembled WGS sequence"/>
</dbReference>
<dbReference type="InterPro" id="IPR006439">
    <property type="entry name" value="HAD-SF_hydro_IA"/>
</dbReference>
<dbReference type="SFLD" id="SFLDG01135">
    <property type="entry name" value="C1.5.6:_HAD__Beta-PGM__Phospha"/>
    <property type="match status" value="1"/>
</dbReference>